<comment type="caution">
    <text evidence="2">The sequence shown here is derived from an EMBL/GenBank/DDBJ whole genome shotgun (WGS) entry which is preliminary data.</text>
</comment>
<sequence length="441" mass="48717">MPKHVPTFKHLIATSTTRREDRAERERTVNDRLAASRAVHRDHVIRDLQHAPLASSSGERVWTSTGGTEGLNAPIAEEGAVHPAELLRRAQVARRQASRTVAGPAPPPSWQSSSAAPKIDTPRTEAVRSQVTIDDLRRSASLFSLPLVTGQARLGPHRLVEQSFRAILRDLNRAVSIEDENGPIILADLLREQLGYLSNHLQSGLLEVSSLLPQNDPKRLSDQSLKALLCRPESRIESEEDWDDGSEASEGEDDWVDSAPDTIHHLPLTLHPSPAAFLRNLPILTGITLTSLNLAYSTLADLDRFANVLPTGLRELGLCGVTLRRSENRLADGDAWRRCFAALGRKLIVLTMLDISEPPFPIAPHILSNMLHPPSTRFPSLRVLGLRGVLHPPASDKSSGDDVETKVALLQLDTSKMDLKKKLIEVIRGEGRQRYVDIIWE</sequence>
<evidence type="ECO:0000313" key="2">
    <source>
        <dbReference type="EMBL" id="KAK1922963.1"/>
    </source>
</evidence>
<dbReference type="Proteomes" id="UP001182556">
    <property type="component" value="Unassembled WGS sequence"/>
</dbReference>
<organism evidence="2 3">
    <name type="scientific">Papiliotrema laurentii</name>
    <name type="common">Cryptococcus laurentii</name>
    <dbReference type="NCBI Taxonomy" id="5418"/>
    <lineage>
        <taxon>Eukaryota</taxon>
        <taxon>Fungi</taxon>
        <taxon>Dikarya</taxon>
        <taxon>Basidiomycota</taxon>
        <taxon>Agaricomycotina</taxon>
        <taxon>Tremellomycetes</taxon>
        <taxon>Tremellales</taxon>
        <taxon>Rhynchogastremaceae</taxon>
        <taxon>Papiliotrema</taxon>
    </lineage>
</organism>
<proteinExistence type="predicted"/>
<reference evidence="2" key="1">
    <citation type="submission" date="2023-02" db="EMBL/GenBank/DDBJ databases">
        <title>Identification and recombinant expression of a fungal hydrolase from Papiliotrema laurentii that hydrolyzes apple cutin and clears colloidal polyester polyurethane.</title>
        <authorList>
            <consortium name="DOE Joint Genome Institute"/>
            <person name="Roman V.A."/>
            <person name="Bojanowski C."/>
            <person name="Crable B.R."/>
            <person name="Wagner D.N."/>
            <person name="Hung C.S."/>
            <person name="Nadeau L.J."/>
            <person name="Schratz L."/>
            <person name="Haridas S."/>
            <person name="Pangilinan J."/>
            <person name="Lipzen A."/>
            <person name="Na H."/>
            <person name="Yan M."/>
            <person name="Ng V."/>
            <person name="Grigoriev I.V."/>
            <person name="Spatafora J.W."/>
            <person name="Barlow D."/>
            <person name="Biffinger J."/>
            <person name="Kelley-Loughnane N."/>
            <person name="Varaljay V.A."/>
            <person name="Crookes-Goodson W.J."/>
        </authorList>
    </citation>
    <scope>NUCLEOTIDE SEQUENCE</scope>
    <source>
        <strain evidence="2">5307AH</strain>
    </source>
</reference>
<evidence type="ECO:0000313" key="3">
    <source>
        <dbReference type="Proteomes" id="UP001182556"/>
    </source>
</evidence>
<keyword evidence="3" id="KW-1185">Reference proteome</keyword>
<evidence type="ECO:0000256" key="1">
    <source>
        <dbReference type="SAM" id="MobiDB-lite"/>
    </source>
</evidence>
<dbReference type="AlphaFoldDB" id="A0AAD9FPM4"/>
<gene>
    <name evidence="2" type="ORF">DB88DRAFT_493321</name>
</gene>
<name>A0AAD9FPM4_PAPLA</name>
<accession>A0AAD9FPM4</accession>
<feature type="compositionally biased region" description="Low complexity" evidence="1">
    <location>
        <begin position="91"/>
        <end position="103"/>
    </location>
</feature>
<dbReference type="EMBL" id="JAODAN010000007">
    <property type="protein sequence ID" value="KAK1922963.1"/>
    <property type="molecule type" value="Genomic_DNA"/>
</dbReference>
<feature type="region of interest" description="Disordered" evidence="1">
    <location>
        <begin position="91"/>
        <end position="126"/>
    </location>
</feature>
<protein>
    <submittedName>
        <fullName evidence="2">Uncharacterized protein</fullName>
    </submittedName>
</protein>